<proteinExistence type="predicted"/>
<protein>
    <submittedName>
        <fullName evidence="2">Uncharacterized protein</fullName>
    </submittedName>
</protein>
<sequence>MEEAFAKGLLNQEIFKLGLFTDLKFRQWIDIFLVPNTFIFLYIGIRSLYLWIYDRTSAAARKIRVKHGRYLTEKKKDV</sequence>
<comment type="caution">
    <text evidence="2">The sequence shown here is derived from an EMBL/GenBank/DDBJ whole genome shotgun (WGS) entry which is preliminary data.</text>
</comment>
<organism evidence="2 3">
    <name type="scientific">Cytobacillus oceanisediminis</name>
    <dbReference type="NCBI Taxonomy" id="665099"/>
    <lineage>
        <taxon>Bacteria</taxon>
        <taxon>Bacillati</taxon>
        <taxon>Bacillota</taxon>
        <taxon>Bacilli</taxon>
        <taxon>Bacillales</taxon>
        <taxon>Bacillaceae</taxon>
        <taxon>Cytobacillus</taxon>
    </lineage>
</organism>
<name>A0A2V2ZWY9_9BACI</name>
<dbReference type="Proteomes" id="UP000247150">
    <property type="component" value="Unassembled WGS sequence"/>
</dbReference>
<evidence type="ECO:0000313" key="2">
    <source>
        <dbReference type="EMBL" id="PWW27866.1"/>
    </source>
</evidence>
<accession>A0A2V2ZWY9</accession>
<gene>
    <name evidence="2" type="ORF">DFO73_107178</name>
</gene>
<keyword evidence="1" id="KW-1133">Transmembrane helix</keyword>
<evidence type="ECO:0000256" key="1">
    <source>
        <dbReference type="SAM" id="Phobius"/>
    </source>
</evidence>
<evidence type="ECO:0000313" key="3">
    <source>
        <dbReference type="Proteomes" id="UP000247150"/>
    </source>
</evidence>
<feature type="transmembrane region" description="Helical" evidence="1">
    <location>
        <begin position="31"/>
        <end position="52"/>
    </location>
</feature>
<keyword evidence="1" id="KW-0472">Membrane</keyword>
<dbReference type="AlphaFoldDB" id="A0A2V2ZWY9"/>
<dbReference type="EMBL" id="QGTW01000007">
    <property type="protein sequence ID" value="PWW27866.1"/>
    <property type="molecule type" value="Genomic_DNA"/>
</dbReference>
<reference evidence="2 3" key="1">
    <citation type="submission" date="2018-05" db="EMBL/GenBank/DDBJ databases">
        <title>Freshwater and sediment microbial communities from various areas in North America, analyzing microbe dynamics in response to fracking.</title>
        <authorList>
            <person name="Lamendella R."/>
        </authorList>
    </citation>
    <scope>NUCLEOTIDE SEQUENCE [LARGE SCALE GENOMIC DNA]</scope>
    <source>
        <strain evidence="2 3">15_TX</strain>
    </source>
</reference>
<keyword evidence="1" id="KW-0812">Transmembrane</keyword>